<keyword evidence="7" id="KW-1185">Reference proteome</keyword>
<sequence>MQNTKRLYIARKNVLTVLQYGKVMPFNWNTSGFRCFYCGKFMRDCVALREHTESKHSSVDMENCLPKRIISKDVPVKIDVTDIACKFCPNTDLNTLEDLISHITSIHKEEYDDTAGVCIFPFCLKRDIMNCVLCESVFDNFTSLMRHMNKEHIAHGYICQICGLSFVDSIRLKRHITYSHVGHRCTLCGKLFEASHKLEWHRQRIHGQVKTHECNLCSETFDNKYQVKVHMGKVHNVEKYRIKCEYCPKICTTKGAMVLHVQSLHSEVRYECDICEYKTAIKWMIKLHRRKHFGEKNYACSICQRKFGRSSNLRAHMKVHTGQNGRVCRRCHQGFTDFESLSKHELELHYFEQV</sequence>
<evidence type="ECO:0000256" key="2">
    <source>
        <dbReference type="ARBA" id="ARBA00022737"/>
    </source>
</evidence>
<keyword evidence="4" id="KW-0862">Zinc</keyword>
<dbReference type="Gene3D" id="3.30.160.60">
    <property type="entry name" value="Classic Zinc Finger"/>
    <property type="match status" value="4"/>
</dbReference>
<evidence type="ECO:0000256" key="5">
    <source>
        <dbReference type="PROSITE-ProRule" id="PRU00042"/>
    </source>
</evidence>
<evidence type="ECO:0000313" key="7">
    <source>
        <dbReference type="Proteomes" id="UP001652740"/>
    </source>
</evidence>
<protein>
    <submittedName>
        <fullName evidence="8">Zinc finger protein 432-like</fullName>
    </submittedName>
</protein>
<dbReference type="InterPro" id="IPR013087">
    <property type="entry name" value="Znf_C2H2_type"/>
</dbReference>
<dbReference type="SUPFAM" id="SSF57667">
    <property type="entry name" value="beta-beta-alpha zinc fingers"/>
    <property type="match status" value="4"/>
</dbReference>
<reference evidence="8" key="1">
    <citation type="submission" date="2025-08" db="UniProtKB">
        <authorList>
            <consortium name="RefSeq"/>
        </authorList>
    </citation>
    <scope>IDENTIFICATION</scope>
    <source>
        <tissue evidence="8">Whole larvae</tissue>
    </source>
</reference>
<dbReference type="FunFam" id="3.30.160.60:FF:000303">
    <property type="entry name" value="Zinc finger protein 41"/>
    <property type="match status" value="1"/>
</dbReference>
<organism evidence="7 8">
    <name type="scientific">Galleria mellonella</name>
    <name type="common">Greater wax moth</name>
    <dbReference type="NCBI Taxonomy" id="7137"/>
    <lineage>
        <taxon>Eukaryota</taxon>
        <taxon>Metazoa</taxon>
        <taxon>Ecdysozoa</taxon>
        <taxon>Arthropoda</taxon>
        <taxon>Hexapoda</taxon>
        <taxon>Insecta</taxon>
        <taxon>Pterygota</taxon>
        <taxon>Neoptera</taxon>
        <taxon>Endopterygota</taxon>
        <taxon>Lepidoptera</taxon>
        <taxon>Glossata</taxon>
        <taxon>Ditrysia</taxon>
        <taxon>Pyraloidea</taxon>
        <taxon>Pyralidae</taxon>
        <taxon>Galleriinae</taxon>
        <taxon>Galleria</taxon>
    </lineage>
</organism>
<dbReference type="RefSeq" id="XP_026749290.1">
    <property type="nucleotide sequence ID" value="XM_026893489.1"/>
</dbReference>
<gene>
    <name evidence="8" type="primary">LOC113510072</name>
</gene>
<feature type="domain" description="C2H2-type" evidence="6">
    <location>
        <begin position="212"/>
        <end position="240"/>
    </location>
</feature>
<feature type="domain" description="C2H2-type" evidence="6">
    <location>
        <begin position="298"/>
        <end position="325"/>
    </location>
</feature>
<name>A0A6J1WFF9_GALME</name>
<feature type="domain" description="C2H2-type" evidence="6">
    <location>
        <begin position="157"/>
        <end position="185"/>
    </location>
</feature>
<accession>A0A6J1WFF9</accession>
<dbReference type="AlphaFoldDB" id="A0A6J1WFF9"/>
<feature type="domain" description="C2H2-type" evidence="6">
    <location>
        <begin position="270"/>
        <end position="297"/>
    </location>
</feature>
<feature type="domain" description="C2H2-type" evidence="6">
    <location>
        <begin position="183"/>
        <end position="211"/>
    </location>
</feature>
<dbReference type="GO" id="GO:1990837">
    <property type="term" value="F:sequence-specific double-stranded DNA binding"/>
    <property type="evidence" value="ECO:0007669"/>
    <property type="project" value="UniProtKB-ARBA"/>
</dbReference>
<dbReference type="Proteomes" id="UP001652740">
    <property type="component" value="Unplaced"/>
</dbReference>
<evidence type="ECO:0000259" key="6">
    <source>
        <dbReference type="PROSITE" id="PS50157"/>
    </source>
</evidence>
<dbReference type="Pfam" id="PF00096">
    <property type="entry name" value="zf-C2H2"/>
    <property type="match status" value="3"/>
</dbReference>
<evidence type="ECO:0000256" key="3">
    <source>
        <dbReference type="ARBA" id="ARBA00022771"/>
    </source>
</evidence>
<dbReference type="PANTHER" id="PTHR24379">
    <property type="entry name" value="KRAB AND ZINC FINGER DOMAIN-CONTAINING"/>
    <property type="match status" value="1"/>
</dbReference>
<dbReference type="OrthoDB" id="40579at2759"/>
<dbReference type="PANTHER" id="PTHR24379:SF121">
    <property type="entry name" value="C2H2-TYPE DOMAIN-CONTAINING PROTEIN"/>
    <property type="match status" value="1"/>
</dbReference>
<keyword evidence="3 5" id="KW-0863">Zinc-finger</keyword>
<dbReference type="GeneID" id="113510072"/>
<proteinExistence type="predicted"/>
<feature type="domain" description="C2H2-type" evidence="6">
    <location>
        <begin position="326"/>
        <end position="354"/>
    </location>
</feature>
<evidence type="ECO:0000256" key="1">
    <source>
        <dbReference type="ARBA" id="ARBA00022723"/>
    </source>
</evidence>
<dbReference type="SUPFAM" id="SSF118359">
    <property type="entry name" value="Expressed protein At2g23090/F21P24.15"/>
    <property type="match status" value="1"/>
</dbReference>
<dbReference type="PROSITE" id="PS50157">
    <property type="entry name" value="ZINC_FINGER_C2H2_2"/>
    <property type="match status" value="6"/>
</dbReference>
<keyword evidence="2" id="KW-0677">Repeat</keyword>
<keyword evidence="1" id="KW-0479">Metal-binding</keyword>
<evidence type="ECO:0000256" key="4">
    <source>
        <dbReference type="ARBA" id="ARBA00022833"/>
    </source>
</evidence>
<dbReference type="GO" id="GO:0008270">
    <property type="term" value="F:zinc ion binding"/>
    <property type="evidence" value="ECO:0007669"/>
    <property type="project" value="UniProtKB-KW"/>
</dbReference>
<dbReference type="InParanoid" id="A0A6J1WFF9"/>
<dbReference type="FunCoup" id="A0A6J1WFF9">
    <property type="interactions" value="182"/>
</dbReference>
<dbReference type="KEGG" id="gmw:113510072"/>
<dbReference type="Pfam" id="PF13912">
    <property type="entry name" value="zf-C2H2_6"/>
    <property type="match status" value="1"/>
</dbReference>
<dbReference type="InterPro" id="IPR036236">
    <property type="entry name" value="Znf_C2H2_sf"/>
</dbReference>
<dbReference type="PROSITE" id="PS00028">
    <property type="entry name" value="ZINC_FINGER_C2H2_1"/>
    <property type="match status" value="7"/>
</dbReference>
<dbReference type="SMART" id="SM00355">
    <property type="entry name" value="ZnF_C2H2"/>
    <property type="match status" value="10"/>
</dbReference>
<evidence type="ECO:0000313" key="8">
    <source>
        <dbReference type="RefSeq" id="XP_026749290.1"/>
    </source>
</evidence>